<dbReference type="InterPro" id="IPR036397">
    <property type="entry name" value="RNaseH_sf"/>
</dbReference>
<keyword evidence="10 12" id="KW-0378">Hydrolase</keyword>
<dbReference type="NCBIfam" id="TIGR00716">
    <property type="entry name" value="rnhC"/>
    <property type="match status" value="1"/>
</dbReference>
<dbReference type="InterPro" id="IPR001352">
    <property type="entry name" value="RNase_HII/HIII"/>
</dbReference>
<evidence type="ECO:0000256" key="13">
    <source>
        <dbReference type="RuleBase" id="RU003515"/>
    </source>
</evidence>
<dbReference type="KEGG" id="sted:SPTER_16690"/>
<comment type="catalytic activity">
    <reaction evidence="1 12 13">
        <text>Endonucleolytic cleavage to 5'-phosphomonoester.</text>
        <dbReference type="EC" id="3.1.26.4"/>
    </reaction>
</comment>
<feature type="binding site" evidence="12">
    <location>
        <position position="112"/>
    </location>
    <ligand>
        <name>a divalent metal cation</name>
        <dbReference type="ChEBI" id="CHEBI:60240"/>
    </ligand>
</feature>
<dbReference type="EMBL" id="CP036259">
    <property type="protein sequence ID" value="QDR80346.1"/>
    <property type="molecule type" value="Genomic_DNA"/>
</dbReference>
<accession>A0A517DSS8</accession>
<keyword evidence="6" id="KW-0963">Cytoplasm</keyword>
<dbReference type="InterPro" id="IPR012337">
    <property type="entry name" value="RNaseH-like_sf"/>
</dbReference>
<dbReference type="PROSITE" id="PS51975">
    <property type="entry name" value="RNASE_H_2"/>
    <property type="match status" value="1"/>
</dbReference>
<dbReference type="Pfam" id="PF01351">
    <property type="entry name" value="RNase_HII"/>
    <property type="match status" value="1"/>
</dbReference>
<keyword evidence="8 12" id="KW-0479">Metal-binding</keyword>
<dbReference type="RefSeq" id="WP_144349966.1">
    <property type="nucleotide sequence ID" value="NZ_CP036259.1"/>
</dbReference>
<name>A0A517DSS8_9FIRM</name>
<keyword evidence="9 12" id="KW-0255">Endonuclease</keyword>
<protein>
    <recommendedName>
        <fullName evidence="13">Ribonuclease</fullName>
        <ecNumber evidence="13">3.1.26.4</ecNumber>
    </recommendedName>
</protein>
<keyword evidence="7 12" id="KW-0540">Nuclease</keyword>
<dbReference type="PANTHER" id="PTHR10954:SF23">
    <property type="entry name" value="RIBONUCLEASE"/>
    <property type="match status" value="1"/>
</dbReference>
<evidence type="ECO:0000256" key="8">
    <source>
        <dbReference type="ARBA" id="ARBA00022723"/>
    </source>
</evidence>
<keyword evidence="16" id="KW-1185">Reference proteome</keyword>
<dbReference type="CDD" id="cd06590">
    <property type="entry name" value="RNase_HII_bacteria_HIII_like"/>
    <property type="match status" value="1"/>
</dbReference>
<evidence type="ECO:0000256" key="3">
    <source>
        <dbReference type="ARBA" id="ARBA00004065"/>
    </source>
</evidence>
<feature type="binding site" evidence="12">
    <location>
        <position position="220"/>
    </location>
    <ligand>
        <name>a divalent metal cation</name>
        <dbReference type="ChEBI" id="CHEBI:60240"/>
    </ligand>
</feature>
<comment type="cofactor">
    <cofactor evidence="2">
        <name>Mg(2+)</name>
        <dbReference type="ChEBI" id="CHEBI:18420"/>
    </cofactor>
</comment>
<dbReference type="GO" id="GO:0004523">
    <property type="term" value="F:RNA-DNA hybrid ribonuclease activity"/>
    <property type="evidence" value="ECO:0007669"/>
    <property type="project" value="UniProtKB-UniRule"/>
</dbReference>
<dbReference type="InterPro" id="IPR004641">
    <property type="entry name" value="RNase_HIII"/>
</dbReference>
<evidence type="ECO:0000256" key="2">
    <source>
        <dbReference type="ARBA" id="ARBA00001946"/>
    </source>
</evidence>
<dbReference type="AlphaFoldDB" id="A0A517DSS8"/>
<evidence type="ECO:0000256" key="12">
    <source>
        <dbReference type="PROSITE-ProRule" id="PRU01319"/>
    </source>
</evidence>
<evidence type="ECO:0000256" key="10">
    <source>
        <dbReference type="ARBA" id="ARBA00022801"/>
    </source>
</evidence>
<dbReference type="Gene3D" id="3.30.420.10">
    <property type="entry name" value="Ribonuclease H-like superfamily/Ribonuclease H"/>
    <property type="match status" value="1"/>
</dbReference>
<proteinExistence type="inferred from homology"/>
<evidence type="ECO:0000256" key="6">
    <source>
        <dbReference type="ARBA" id="ARBA00022490"/>
    </source>
</evidence>
<evidence type="ECO:0000256" key="5">
    <source>
        <dbReference type="ARBA" id="ARBA00008378"/>
    </source>
</evidence>
<organism evidence="15 16">
    <name type="scientific">Sporomusa termitida</name>
    <dbReference type="NCBI Taxonomy" id="2377"/>
    <lineage>
        <taxon>Bacteria</taxon>
        <taxon>Bacillati</taxon>
        <taxon>Bacillota</taxon>
        <taxon>Negativicutes</taxon>
        <taxon>Selenomonadales</taxon>
        <taxon>Sporomusaceae</taxon>
        <taxon>Sporomusa</taxon>
    </lineage>
</organism>
<evidence type="ECO:0000259" key="14">
    <source>
        <dbReference type="PROSITE" id="PS51975"/>
    </source>
</evidence>
<comment type="cofactor">
    <cofactor evidence="12">
        <name>Mn(2+)</name>
        <dbReference type="ChEBI" id="CHEBI:29035"/>
    </cofactor>
    <cofactor evidence="12">
        <name>Mg(2+)</name>
        <dbReference type="ChEBI" id="CHEBI:18420"/>
    </cofactor>
    <text evidence="12">Manganese or magnesium. Binds 1 divalent metal ion per monomer in the absence of substrate. May bind a second metal ion after substrate binding.</text>
</comment>
<dbReference type="GO" id="GO:0046872">
    <property type="term" value="F:metal ion binding"/>
    <property type="evidence" value="ECO:0007669"/>
    <property type="project" value="UniProtKB-KW"/>
</dbReference>
<dbReference type="PANTHER" id="PTHR10954">
    <property type="entry name" value="RIBONUCLEASE H2 SUBUNIT A"/>
    <property type="match status" value="1"/>
</dbReference>
<feature type="binding site" evidence="12">
    <location>
        <position position="113"/>
    </location>
    <ligand>
        <name>a divalent metal cation</name>
        <dbReference type="ChEBI" id="CHEBI:60240"/>
    </ligand>
</feature>
<reference evidence="15 16" key="1">
    <citation type="submission" date="2019-02" db="EMBL/GenBank/DDBJ databases">
        <title>Closed genome of Sporomusa termitida DSM 4440.</title>
        <authorList>
            <person name="Poehlein A."/>
            <person name="Daniel R."/>
        </authorList>
    </citation>
    <scope>NUCLEOTIDE SEQUENCE [LARGE SCALE GENOMIC DNA]</scope>
    <source>
        <strain evidence="15 16">DSM 4440</strain>
    </source>
</reference>
<dbReference type="GO" id="GO:0003723">
    <property type="term" value="F:RNA binding"/>
    <property type="evidence" value="ECO:0007669"/>
    <property type="project" value="UniProtKB-UniRule"/>
</dbReference>
<comment type="subcellular location">
    <subcellularLocation>
        <location evidence="4">Cytoplasm</location>
    </subcellularLocation>
</comment>
<dbReference type="Proteomes" id="UP000320776">
    <property type="component" value="Chromosome"/>
</dbReference>
<evidence type="ECO:0000313" key="16">
    <source>
        <dbReference type="Proteomes" id="UP000320776"/>
    </source>
</evidence>
<feature type="domain" description="RNase H type-2" evidence="14">
    <location>
        <begin position="106"/>
        <end position="316"/>
    </location>
</feature>
<evidence type="ECO:0000313" key="15">
    <source>
        <dbReference type="EMBL" id="QDR80346.1"/>
    </source>
</evidence>
<dbReference type="GO" id="GO:0006298">
    <property type="term" value="P:mismatch repair"/>
    <property type="evidence" value="ECO:0007669"/>
    <property type="project" value="TreeGrafter"/>
</dbReference>
<dbReference type="EC" id="3.1.26.4" evidence="13"/>
<evidence type="ECO:0000256" key="9">
    <source>
        <dbReference type="ARBA" id="ARBA00022759"/>
    </source>
</evidence>
<dbReference type="InterPro" id="IPR024567">
    <property type="entry name" value="RNase_HII/HIII_dom"/>
</dbReference>
<evidence type="ECO:0000256" key="7">
    <source>
        <dbReference type="ARBA" id="ARBA00022722"/>
    </source>
</evidence>
<dbReference type="SUPFAM" id="SSF53098">
    <property type="entry name" value="Ribonuclease H-like"/>
    <property type="match status" value="1"/>
</dbReference>
<evidence type="ECO:0000256" key="4">
    <source>
        <dbReference type="ARBA" id="ARBA00004496"/>
    </source>
</evidence>
<dbReference type="GO" id="GO:0043137">
    <property type="term" value="P:DNA replication, removal of RNA primer"/>
    <property type="evidence" value="ECO:0007669"/>
    <property type="project" value="TreeGrafter"/>
</dbReference>
<evidence type="ECO:0000256" key="11">
    <source>
        <dbReference type="ARBA" id="ARBA00022842"/>
    </source>
</evidence>
<evidence type="ECO:0000256" key="1">
    <source>
        <dbReference type="ARBA" id="ARBA00000077"/>
    </source>
</evidence>
<comment type="similarity">
    <text evidence="5">Belongs to the RNase HII family. RnhC subfamily.</text>
</comment>
<gene>
    <name evidence="15" type="primary">rnhC</name>
    <name evidence="15" type="ORF">SPTER_16690</name>
</gene>
<comment type="function">
    <text evidence="3 13">Endonuclease that specifically degrades the RNA of RNA-DNA hybrids.</text>
</comment>
<dbReference type="OrthoDB" id="9777935at2"/>
<sequence length="316" mass="34067">MELLEARLAVLSERFARAGLKITAAKAINYGRQLKVADGENAVTVNIYSGKKGISIVVGGSQSPLKETVTAITQGQIPVVPAAGADKPSAPSGRPPGFEAVRDFDHKWIGLDESGKGDFFGPLVIAAVLVDDQSAARLAAAGVKDSKALSDEKNRTLAARIREECSGKFVELAWMPAEYNATYSQFCNAGQNLNHLLAFSHAQALESLLTREPAKFALADQFAHERFIQAELLEKGRTITLVQMHKAERNVAVAAASILARDRFLASMAVLAARYGMSFPKGAVQVVPVAREFAARYGKDALPQVCKVHFKTFEQI</sequence>
<dbReference type="GO" id="GO:0005737">
    <property type="term" value="C:cytoplasm"/>
    <property type="evidence" value="ECO:0007669"/>
    <property type="project" value="UniProtKB-SubCell"/>
</dbReference>
<keyword evidence="11" id="KW-0460">Magnesium</keyword>
<dbReference type="GO" id="GO:0032299">
    <property type="term" value="C:ribonuclease H2 complex"/>
    <property type="evidence" value="ECO:0007669"/>
    <property type="project" value="TreeGrafter"/>
</dbReference>